<dbReference type="InterPro" id="IPR029063">
    <property type="entry name" value="SAM-dependent_MTases_sf"/>
</dbReference>
<keyword evidence="4 7" id="KW-0808">Transferase</keyword>
<dbReference type="EMBL" id="UOFO01000034">
    <property type="protein sequence ID" value="VAW84136.1"/>
    <property type="molecule type" value="Genomic_DNA"/>
</dbReference>
<feature type="domain" description="CheR-type methyltransferase" evidence="6">
    <location>
        <begin position="4"/>
        <end position="271"/>
    </location>
</feature>
<evidence type="ECO:0000259" key="6">
    <source>
        <dbReference type="PROSITE" id="PS50123"/>
    </source>
</evidence>
<dbReference type="InterPro" id="IPR022641">
    <property type="entry name" value="CheR_N"/>
</dbReference>
<name>A0A3B0ZU01_9ZZZZ</name>
<dbReference type="InterPro" id="IPR036804">
    <property type="entry name" value="CheR_N_sf"/>
</dbReference>
<dbReference type="CDD" id="cd02440">
    <property type="entry name" value="AdoMet_MTases"/>
    <property type="match status" value="1"/>
</dbReference>
<dbReference type="InterPro" id="IPR022642">
    <property type="entry name" value="CheR_C"/>
</dbReference>
<dbReference type="Gene3D" id="1.10.155.10">
    <property type="entry name" value="Chemotaxis receptor methyltransferase CheR, N-terminal domain"/>
    <property type="match status" value="1"/>
</dbReference>
<dbReference type="Gene3D" id="3.40.50.150">
    <property type="entry name" value="Vaccinia Virus protein VP39"/>
    <property type="match status" value="1"/>
</dbReference>
<protein>
    <recommendedName>
        <fullName evidence="2">protein-glutamate O-methyltransferase</fullName>
        <ecNumber evidence="2">2.1.1.80</ecNumber>
    </recommendedName>
</protein>
<evidence type="ECO:0000256" key="2">
    <source>
        <dbReference type="ARBA" id="ARBA00012534"/>
    </source>
</evidence>
<evidence type="ECO:0000256" key="1">
    <source>
        <dbReference type="ARBA" id="ARBA00001541"/>
    </source>
</evidence>
<keyword evidence="5" id="KW-0949">S-adenosyl-L-methionine</keyword>
<dbReference type="InterPro" id="IPR050903">
    <property type="entry name" value="Bact_Chemotaxis_MeTrfase"/>
</dbReference>
<evidence type="ECO:0000256" key="4">
    <source>
        <dbReference type="ARBA" id="ARBA00022679"/>
    </source>
</evidence>
<dbReference type="PRINTS" id="PR00996">
    <property type="entry name" value="CHERMTFRASE"/>
</dbReference>
<dbReference type="Pfam" id="PF03705">
    <property type="entry name" value="CheR_N"/>
    <property type="match status" value="1"/>
</dbReference>
<dbReference type="InterPro" id="IPR026024">
    <property type="entry name" value="Chemotaxis_MeTrfase_CheR"/>
</dbReference>
<evidence type="ECO:0000256" key="5">
    <source>
        <dbReference type="ARBA" id="ARBA00022691"/>
    </source>
</evidence>
<organism evidence="7">
    <name type="scientific">hydrothermal vent metagenome</name>
    <dbReference type="NCBI Taxonomy" id="652676"/>
    <lineage>
        <taxon>unclassified sequences</taxon>
        <taxon>metagenomes</taxon>
        <taxon>ecological metagenomes</taxon>
    </lineage>
</organism>
<dbReference type="InterPro" id="IPR000780">
    <property type="entry name" value="CheR_MeTrfase"/>
</dbReference>
<dbReference type="AlphaFoldDB" id="A0A3B0ZU01"/>
<reference evidence="7" key="1">
    <citation type="submission" date="2018-06" db="EMBL/GenBank/DDBJ databases">
        <authorList>
            <person name="Zhirakovskaya E."/>
        </authorList>
    </citation>
    <scope>NUCLEOTIDE SEQUENCE</scope>
</reference>
<dbReference type="PROSITE" id="PS50123">
    <property type="entry name" value="CHER"/>
    <property type="match status" value="1"/>
</dbReference>
<evidence type="ECO:0000313" key="7">
    <source>
        <dbReference type="EMBL" id="VAW84136.1"/>
    </source>
</evidence>
<dbReference type="GO" id="GO:0032259">
    <property type="term" value="P:methylation"/>
    <property type="evidence" value="ECO:0007669"/>
    <property type="project" value="UniProtKB-KW"/>
</dbReference>
<sequence>MKTLDMESVDITNEEFNLFRTLIYEISGINLSVEKKILVRSRLAPRLKHYKMSSYYEYYKYIKGDLGGELQVSVDLLTTNETYFFREPKHFDFLREKVLPQQRGAQLRYWSAASSSGEEAYSLAMTLAEYGRSYDWNVTGTDISTRVVERAKKGHYPLNRLQDMPTELLHKYCLKGVGSQEGTFVITPELRRNVNFIHANLKHDQSALGDFDVIFLRNVLIYFDLKTKQQIVAGILRRLKPKGYLMISHSENLHGVTDKVVPLQPSVYQKK</sequence>
<dbReference type="SMART" id="SM00138">
    <property type="entry name" value="MeTrc"/>
    <property type="match status" value="1"/>
</dbReference>
<comment type="catalytic activity">
    <reaction evidence="1">
        <text>L-glutamyl-[protein] + S-adenosyl-L-methionine = [protein]-L-glutamate 5-O-methyl ester + S-adenosyl-L-homocysteine</text>
        <dbReference type="Rhea" id="RHEA:24452"/>
        <dbReference type="Rhea" id="RHEA-COMP:10208"/>
        <dbReference type="Rhea" id="RHEA-COMP:10311"/>
        <dbReference type="ChEBI" id="CHEBI:29973"/>
        <dbReference type="ChEBI" id="CHEBI:57856"/>
        <dbReference type="ChEBI" id="CHEBI:59789"/>
        <dbReference type="ChEBI" id="CHEBI:82795"/>
        <dbReference type="EC" id="2.1.1.80"/>
    </reaction>
</comment>
<keyword evidence="3 7" id="KW-0489">Methyltransferase</keyword>
<dbReference type="PANTHER" id="PTHR24422">
    <property type="entry name" value="CHEMOTAXIS PROTEIN METHYLTRANSFERASE"/>
    <property type="match status" value="1"/>
</dbReference>
<dbReference type="Pfam" id="PF01739">
    <property type="entry name" value="CheR"/>
    <property type="match status" value="1"/>
</dbReference>
<gene>
    <name evidence="7" type="ORF">MNBD_GAMMA16-750</name>
</gene>
<dbReference type="PANTHER" id="PTHR24422:SF26">
    <property type="entry name" value="CHEMOTAXIS PROTEIN METHYLTRANSFERASE"/>
    <property type="match status" value="1"/>
</dbReference>
<dbReference type="SUPFAM" id="SSF53335">
    <property type="entry name" value="S-adenosyl-L-methionine-dependent methyltransferases"/>
    <property type="match status" value="1"/>
</dbReference>
<dbReference type="PIRSF" id="PIRSF000410">
    <property type="entry name" value="CheR"/>
    <property type="match status" value="1"/>
</dbReference>
<dbReference type="SUPFAM" id="SSF47757">
    <property type="entry name" value="Chemotaxis receptor methyltransferase CheR, N-terminal domain"/>
    <property type="match status" value="1"/>
</dbReference>
<dbReference type="EC" id="2.1.1.80" evidence="2"/>
<evidence type="ECO:0000256" key="3">
    <source>
        <dbReference type="ARBA" id="ARBA00022603"/>
    </source>
</evidence>
<accession>A0A3B0ZU01</accession>
<dbReference type="GO" id="GO:0008983">
    <property type="term" value="F:protein-glutamate O-methyltransferase activity"/>
    <property type="evidence" value="ECO:0007669"/>
    <property type="project" value="UniProtKB-EC"/>
</dbReference>
<proteinExistence type="predicted"/>